<gene>
    <name evidence="1" type="ORF">BHYA_0024g00320</name>
</gene>
<organism evidence="1 2">
    <name type="scientific">Botrytis hyacinthi</name>
    <dbReference type="NCBI Taxonomy" id="278943"/>
    <lineage>
        <taxon>Eukaryota</taxon>
        <taxon>Fungi</taxon>
        <taxon>Dikarya</taxon>
        <taxon>Ascomycota</taxon>
        <taxon>Pezizomycotina</taxon>
        <taxon>Leotiomycetes</taxon>
        <taxon>Helotiales</taxon>
        <taxon>Sclerotiniaceae</taxon>
        <taxon>Botrytis</taxon>
    </lineage>
</organism>
<dbReference type="EMBL" id="PQXK01000024">
    <property type="protein sequence ID" value="TGO41254.1"/>
    <property type="molecule type" value="Genomic_DNA"/>
</dbReference>
<name>A0A4Z1GWC5_9HELO</name>
<proteinExistence type="predicted"/>
<comment type="caution">
    <text evidence="1">The sequence shown here is derived from an EMBL/GenBank/DDBJ whole genome shotgun (WGS) entry which is preliminary data.</text>
</comment>
<evidence type="ECO:0000313" key="1">
    <source>
        <dbReference type="EMBL" id="TGO41254.1"/>
    </source>
</evidence>
<sequence length="184" mass="21061">MINSAKHKRKTRKSKYVFVGDDAVAVPSLLHSYKLKTSRLFSIYGLCVWPTKISILVDLSHMIRHRANKIPSNQDTWTRQLKEPGFGRFVLKCANLEKKLGMIGVVTREQHLFFEEKGYLIITDALNQKEIENHKFWAEFVPVYYQDRAGWKGGRLSNSSGKHISNSAHFFWGGSGNVVSTTVF</sequence>
<dbReference type="AlphaFoldDB" id="A0A4Z1GWC5"/>
<dbReference type="Proteomes" id="UP000297814">
    <property type="component" value="Unassembled WGS sequence"/>
</dbReference>
<keyword evidence="2" id="KW-1185">Reference proteome</keyword>
<reference evidence="1 2" key="1">
    <citation type="submission" date="2017-12" db="EMBL/GenBank/DDBJ databases">
        <title>Comparative genomics of Botrytis spp.</title>
        <authorList>
            <person name="Valero-Jimenez C.A."/>
            <person name="Tapia P."/>
            <person name="Veloso J."/>
            <person name="Silva-Moreno E."/>
            <person name="Staats M."/>
            <person name="Valdes J.H."/>
            <person name="Van Kan J.A.L."/>
        </authorList>
    </citation>
    <scope>NUCLEOTIDE SEQUENCE [LARGE SCALE GENOMIC DNA]</scope>
    <source>
        <strain evidence="1 2">Bh0001</strain>
    </source>
</reference>
<accession>A0A4Z1GWC5</accession>
<evidence type="ECO:0000313" key="2">
    <source>
        <dbReference type="Proteomes" id="UP000297814"/>
    </source>
</evidence>
<protein>
    <submittedName>
        <fullName evidence="1">Uncharacterized protein</fullName>
    </submittedName>
</protein>